<protein>
    <submittedName>
        <fullName evidence="1">YgiT-type zinc finger domain</fullName>
    </submittedName>
</protein>
<dbReference type="InterPro" id="IPR022453">
    <property type="entry name" value="Znf_MqsA-type"/>
</dbReference>
<organism evidence="1 2">
    <name type="scientific">Marinobacter excellens HL-55</name>
    <dbReference type="NCBI Taxonomy" id="1305731"/>
    <lineage>
        <taxon>Bacteria</taxon>
        <taxon>Pseudomonadati</taxon>
        <taxon>Pseudomonadota</taxon>
        <taxon>Gammaproteobacteria</taxon>
        <taxon>Pseudomonadales</taxon>
        <taxon>Marinobacteraceae</taxon>
        <taxon>Marinobacter</taxon>
    </lineage>
</organism>
<dbReference type="OrthoDB" id="9812340at2"/>
<evidence type="ECO:0000313" key="2">
    <source>
        <dbReference type="Proteomes" id="UP000050416"/>
    </source>
</evidence>
<dbReference type="PATRIC" id="fig|1305731.5.peg.102"/>
<gene>
    <name evidence="1" type="ORF">HLUCCX14_08815</name>
</gene>
<evidence type="ECO:0000313" key="1">
    <source>
        <dbReference type="EMBL" id="KPQ28790.1"/>
    </source>
</evidence>
<reference evidence="1 2" key="1">
    <citation type="submission" date="2015-09" db="EMBL/GenBank/DDBJ databases">
        <title>Identification and resolution of microdiversity through metagenomic sequencing of parallel consortia.</title>
        <authorList>
            <person name="Nelson W.C."/>
            <person name="Romine M.F."/>
            <person name="Lindemann S.R."/>
        </authorList>
    </citation>
    <scope>NUCLEOTIDE SEQUENCE [LARGE SCALE GENOMIC DNA]</scope>
    <source>
        <strain evidence="1">HL-55</strain>
    </source>
</reference>
<dbReference type="NCBIfam" id="TIGR03831">
    <property type="entry name" value="YgiT_finger"/>
    <property type="match status" value="1"/>
</dbReference>
<dbReference type="EMBL" id="LJZQ01000011">
    <property type="protein sequence ID" value="KPQ28790.1"/>
    <property type="molecule type" value="Genomic_DNA"/>
</dbReference>
<accession>A0A0P8CZ18</accession>
<comment type="caution">
    <text evidence="1">The sequence shown here is derived from an EMBL/GenBank/DDBJ whole genome shotgun (WGS) entry which is preliminary data.</text>
</comment>
<dbReference type="InterPro" id="IPR032758">
    <property type="entry name" value="MqsA/HigA-2"/>
</dbReference>
<dbReference type="Proteomes" id="UP000050416">
    <property type="component" value="Unassembled WGS sequence"/>
</dbReference>
<dbReference type="Gene3D" id="3.10.20.860">
    <property type="match status" value="1"/>
</dbReference>
<name>A0A0P8CZ18_9GAMM</name>
<dbReference type="CDD" id="cd12870">
    <property type="entry name" value="MqsA"/>
    <property type="match status" value="1"/>
</dbReference>
<dbReference type="Pfam" id="PF15731">
    <property type="entry name" value="MqsA_antitoxin"/>
    <property type="match status" value="1"/>
</dbReference>
<dbReference type="STRING" id="1305731.GCA_000934705_02117"/>
<sequence>MRCVICKQGDTAPGLTTVTMTRGESTIVIKNVPADICENCGEYYLSEEISSQILRMAEEAVKRNHEVEVIQFAA</sequence>
<proteinExistence type="predicted"/>
<dbReference type="AlphaFoldDB" id="A0A0P8CZ18"/>